<evidence type="ECO:0000256" key="7">
    <source>
        <dbReference type="HAMAP-Rule" id="MF_00141"/>
    </source>
</evidence>
<dbReference type="CDD" id="cd04470">
    <property type="entry name" value="S1_EF-P_repeat_1"/>
    <property type="match status" value="1"/>
</dbReference>
<evidence type="ECO:0000256" key="9">
    <source>
        <dbReference type="RuleBase" id="RU004389"/>
    </source>
</evidence>
<dbReference type="Pfam" id="PF08207">
    <property type="entry name" value="EFP_N"/>
    <property type="match status" value="1"/>
</dbReference>
<feature type="domain" description="Elongation factor P C-terminal" evidence="10">
    <location>
        <begin position="129"/>
        <end position="184"/>
    </location>
</feature>
<dbReference type="InterPro" id="IPR012340">
    <property type="entry name" value="NA-bd_OB-fold"/>
</dbReference>
<evidence type="ECO:0000256" key="4">
    <source>
        <dbReference type="ARBA" id="ARBA00022490"/>
    </source>
</evidence>
<evidence type="ECO:0000313" key="13">
    <source>
        <dbReference type="Proteomes" id="UP000030652"/>
    </source>
</evidence>
<dbReference type="AlphaFoldDB" id="A0A0B0EFV1"/>
<dbReference type="InterPro" id="IPR013852">
    <property type="entry name" value="Transl_elong_P/YeiP_CS"/>
</dbReference>
<protein>
    <recommendedName>
        <fullName evidence="7 8">Elongation factor P</fullName>
        <shortName evidence="7">EF-P</shortName>
    </recommendedName>
</protein>
<dbReference type="SMART" id="SM00841">
    <property type="entry name" value="Elong-fact-P_C"/>
    <property type="match status" value="1"/>
</dbReference>
<dbReference type="SUPFAM" id="SSF50104">
    <property type="entry name" value="Translation proteins SH3-like domain"/>
    <property type="match status" value="1"/>
</dbReference>
<comment type="caution">
    <text evidence="12">The sequence shown here is derived from an EMBL/GenBank/DDBJ whole genome shotgun (WGS) entry which is preliminary data.</text>
</comment>
<dbReference type="SMART" id="SM01185">
    <property type="entry name" value="EFP"/>
    <property type="match status" value="1"/>
</dbReference>
<dbReference type="eggNOG" id="COG0231">
    <property type="taxonomic scope" value="Bacteria"/>
</dbReference>
<dbReference type="PANTHER" id="PTHR30053:SF12">
    <property type="entry name" value="ELONGATION FACTOR P (EF-P) FAMILY PROTEIN"/>
    <property type="match status" value="1"/>
</dbReference>
<evidence type="ECO:0000256" key="3">
    <source>
        <dbReference type="ARBA" id="ARBA00009479"/>
    </source>
</evidence>
<keyword evidence="6 7" id="KW-0648">Protein biosynthesis</keyword>
<dbReference type="PIRSF" id="PIRSF005901">
    <property type="entry name" value="EF-P"/>
    <property type="match status" value="1"/>
</dbReference>
<dbReference type="InterPro" id="IPR011768">
    <property type="entry name" value="Transl_elongation_fac_P"/>
</dbReference>
<evidence type="ECO:0000313" key="12">
    <source>
        <dbReference type="EMBL" id="KHE91972.1"/>
    </source>
</evidence>
<dbReference type="Pfam" id="PF01132">
    <property type="entry name" value="EFP"/>
    <property type="match status" value="1"/>
</dbReference>
<dbReference type="InterPro" id="IPR020599">
    <property type="entry name" value="Transl_elong_fac_P/YeiP"/>
</dbReference>
<evidence type="ECO:0000256" key="6">
    <source>
        <dbReference type="ARBA" id="ARBA00022917"/>
    </source>
</evidence>
<dbReference type="InterPro" id="IPR013185">
    <property type="entry name" value="Transl_elong_KOW-like"/>
</dbReference>
<dbReference type="PANTHER" id="PTHR30053">
    <property type="entry name" value="ELONGATION FACTOR P"/>
    <property type="match status" value="1"/>
</dbReference>
<reference evidence="12 13" key="1">
    <citation type="submission" date="2014-10" db="EMBL/GenBank/DDBJ databases">
        <title>Draft genome of anammox bacterium scalindua brodae, obtained using differential coverage binning of sequence data from two enrichment reactors.</title>
        <authorList>
            <person name="Speth D.R."/>
            <person name="Russ L."/>
            <person name="Kartal B."/>
            <person name="Op den Camp H.J."/>
            <person name="Dutilh B.E."/>
            <person name="Jetten M.S."/>
        </authorList>
    </citation>
    <scope>NUCLEOTIDE SEQUENCE [LARGE SCALE GENOMIC DNA]</scope>
    <source>
        <strain evidence="12">RU1</strain>
    </source>
</reference>
<dbReference type="NCBIfam" id="TIGR00038">
    <property type="entry name" value="efp"/>
    <property type="match status" value="1"/>
</dbReference>
<dbReference type="EMBL" id="JRYO01000159">
    <property type="protein sequence ID" value="KHE91972.1"/>
    <property type="molecule type" value="Genomic_DNA"/>
</dbReference>
<dbReference type="Gene3D" id="2.40.50.140">
    <property type="entry name" value="Nucleic acid-binding proteins"/>
    <property type="match status" value="2"/>
</dbReference>
<dbReference type="GO" id="GO:0043043">
    <property type="term" value="P:peptide biosynthetic process"/>
    <property type="evidence" value="ECO:0007669"/>
    <property type="project" value="InterPro"/>
</dbReference>
<dbReference type="PATRIC" id="fig|237368.3.peg.2466"/>
<dbReference type="Gene3D" id="2.30.30.30">
    <property type="match status" value="1"/>
</dbReference>
<evidence type="ECO:0000256" key="2">
    <source>
        <dbReference type="ARBA" id="ARBA00004815"/>
    </source>
</evidence>
<dbReference type="FunFam" id="2.30.30.30:FF:000003">
    <property type="entry name" value="Elongation factor P"/>
    <property type="match status" value="1"/>
</dbReference>
<gene>
    <name evidence="7" type="primary">efp</name>
    <name evidence="12" type="ORF">SCABRO_02284</name>
</gene>
<dbReference type="Pfam" id="PF09285">
    <property type="entry name" value="Elong-fact-P_C"/>
    <property type="match status" value="1"/>
</dbReference>
<dbReference type="HAMAP" id="MF_00141">
    <property type="entry name" value="EF_P"/>
    <property type="match status" value="1"/>
</dbReference>
<dbReference type="NCBIfam" id="NF001810">
    <property type="entry name" value="PRK00529.1"/>
    <property type="match status" value="1"/>
</dbReference>
<dbReference type="GO" id="GO:0005829">
    <property type="term" value="C:cytosol"/>
    <property type="evidence" value="ECO:0007669"/>
    <property type="project" value="UniProtKB-ARBA"/>
</dbReference>
<feature type="domain" description="Translation elongation factor P/YeiP central" evidence="11">
    <location>
        <begin position="67"/>
        <end position="121"/>
    </location>
</feature>
<evidence type="ECO:0000256" key="5">
    <source>
        <dbReference type="ARBA" id="ARBA00022768"/>
    </source>
</evidence>
<evidence type="ECO:0000256" key="8">
    <source>
        <dbReference type="NCBIfam" id="TIGR00038"/>
    </source>
</evidence>
<dbReference type="FunFam" id="2.40.50.140:FF:000009">
    <property type="entry name" value="Elongation factor P"/>
    <property type="match status" value="1"/>
</dbReference>
<dbReference type="UniPathway" id="UPA00345"/>
<dbReference type="InterPro" id="IPR008991">
    <property type="entry name" value="Translation_prot_SH3-like_sf"/>
</dbReference>
<evidence type="ECO:0000259" key="11">
    <source>
        <dbReference type="SMART" id="SM01185"/>
    </source>
</evidence>
<keyword evidence="4 7" id="KW-0963">Cytoplasm</keyword>
<accession>A0A0B0EFV1</accession>
<keyword evidence="5 7" id="KW-0251">Elongation factor</keyword>
<name>A0A0B0EFV1_9BACT</name>
<organism evidence="12 13">
    <name type="scientific">Candidatus Scalindua brodae</name>
    <dbReference type="NCBI Taxonomy" id="237368"/>
    <lineage>
        <taxon>Bacteria</taxon>
        <taxon>Pseudomonadati</taxon>
        <taxon>Planctomycetota</taxon>
        <taxon>Candidatus Brocadiia</taxon>
        <taxon>Candidatus Brocadiales</taxon>
        <taxon>Candidatus Scalinduaceae</taxon>
        <taxon>Candidatus Scalindua</taxon>
    </lineage>
</organism>
<dbReference type="InterPro" id="IPR015365">
    <property type="entry name" value="Elong-fact-P_C"/>
</dbReference>
<dbReference type="GO" id="GO:0003746">
    <property type="term" value="F:translation elongation factor activity"/>
    <property type="evidence" value="ECO:0007669"/>
    <property type="project" value="UniProtKB-UniRule"/>
</dbReference>
<dbReference type="FunFam" id="2.40.50.140:FF:000004">
    <property type="entry name" value="Elongation factor P"/>
    <property type="match status" value="1"/>
</dbReference>
<proteinExistence type="inferred from homology"/>
<dbReference type="CDD" id="cd05794">
    <property type="entry name" value="S1_EF-P_repeat_2"/>
    <property type="match status" value="1"/>
</dbReference>
<dbReference type="SUPFAM" id="SSF50249">
    <property type="entry name" value="Nucleic acid-binding proteins"/>
    <property type="match status" value="2"/>
</dbReference>
<sequence length="185" mass="20728">MINAIDLRKGLIIKIDEELYTVSGFNHVTPGKGRAHMQVSIKSLKQGNVIQKRFRPSDKVEDIFVDRRDMEYLYQEGNNYCFMDSENYEQVFLSKEVLGDAMSYIVPNSKVSVSLYNNNALGVELPSSVTLKITETDPGTKGDTVTNVFKPATLETGFVTKVPLFVNTGETIKIDTRTGEFMGRA</sequence>
<comment type="function">
    <text evidence="7">Involved in peptide bond synthesis. Stimulates efficient translation and peptide-bond synthesis on native or reconstituted 70S ribosomes in vitro. Probably functions indirectly by altering the affinity of the ribosome for aminoacyl-tRNA, thus increasing their reactivity as acceptors for peptidyl transferase.</text>
</comment>
<dbReference type="Proteomes" id="UP000030652">
    <property type="component" value="Unassembled WGS sequence"/>
</dbReference>
<evidence type="ECO:0000256" key="1">
    <source>
        <dbReference type="ARBA" id="ARBA00004496"/>
    </source>
</evidence>
<dbReference type="PROSITE" id="PS01275">
    <property type="entry name" value="EFP"/>
    <property type="match status" value="1"/>
</dbReference>
<dbReference type="InterPro" id="IPR001059">
    <property type="entry name" value="Transl_elong_P/YeiP_cen"/>
</dbReference>
<evidence type="ECO:0000259" key="10">
    <source>
        <dbReference type="SMART" id="SM00841"/>
    </source>
</evidence>
<comment type="pathway">
    <text evidence="2 7">Protein biosynthesis; polypeptide chain elongation.</text>
</comment>
<comment type="similarity">
    <text evidence="3 7 9">Belongs to the elongation factor P family.</text>
</comment>
<dbReference type="InterPro" id="IPR014722">
    <property type="entry name" value="Rib_uL2_dom2"/>
</dbReference>
<comment type="subcellular location">
    <subcellularLocation>
        <location evidence="1 7">Cytoplasm</location>
    </subcellularLocation>
</comment>